<dbReference type="RefSeq" id="WP_121370385.1">
    <property type="nucleotide sequence ID" value="NZ_RBKS01000001.1"/>
</dbReference>
<evidence type="ECO:0000313" key="3">
    <source>
        <dbReference type="Proteomes" id="UP000280008"/>
    </source>
</evidence>
<dbReference type="SUPFAM" id="SSF46785">
    <property type="entry name" value="Winged helix' DNA-binding domain"/>
    <property type="match status" value="1"/>
</dbReference>
<dbReference type="InterPro" id="IPR036388">
    <property type="entry name" value="WH-like_DNA-bd_sf"/>
</dbReference>
<comment type="caution">
    <text evidence="2">The sequence shown here is derived from an EMBL/GenBank/DDBJ whole genome shotgun (WGS) entry which is preliminary data.</text>
</comment>
<dbReference type="EMBL" id="RBKS01000001">
    <property type="protein sequence ID" value="RKR75610.1"/>
    <property type="molecule type" value="Genomic_DNA"/>
</dbReference>
<dbReference type="AlphaFoldDB" id="A0A495IIT3"/>
<dbReference type="InterPro" id="IPR039422">
    <property type="entry name" value="MarR/SlyA-like"/>
</dbReference>
<dbReference type="PANTHER" id="PTHR33164">
    <property type="entry name" value="TRANSCRIPTIONAL REGULATOR, MARR FAMILY"/>
    <property type="match status" value="1"/>
</dbReference>
<dbReference type="InterPro" id="IPR000835">
    <property type="entry name" value="HTH_MarR-typ"/>
</dbReference>
<dbReference type="PANTHER" id="PTHR33164:SF103">
    <property type="entry name" value="REGULATORY PROTEIN MARR"/>
    <property type="match status" value="1"/>
</dbReference>
<accession>A0A495IIT3</accession>
<keyword evidence="2" id="KW-0238">DNA-binding</keyword>
<keyword evidence="3" id="KW-1185">Reference proteome</keyword>
<name>A0A495IIT3_9MICO</name>
<organism evidence="2 3">
    <name type="scientific">Frondihabitans australicus</name>
    <dbReference type="NCBI Taxonomy" id="386892"/>
    <lineage>
        <taxon>Bacteria</taxon>
        <taxon>Bacillati</taxon>
        <taxon>Actinomycetota</taxon>
        <taxon>Actinomycetes</taxon>
        <taxon>Micrococcales</taxon>
        <taxon>Microbacteriaceae</taxon>
        <taxon>Frondihabitans</taxon>
    </lineage>
</organism>
<evidence type="ECO:0000313" key="2">
    <source>
        <dbReference type="EMBL" id="RKR75610.1"/>
    </source>
</evidence>
<dbReference type="InterPro" id="IPR036390">
    <property type="entry name" value="WH_DNA-bd_sf"/>
</dbReference>
<dbReference type="Proteomes" id="UP000280008">
    <property type="component" value="Unassembled WGS sequence"/>
</dbReference>
<evidence type="ECO:0000259" key="1">
    <source>
        <dbReference type="PROSITE" id="PS50995"/>
    </source>
</evidence>
<dbReference type="SMART" id="SM00347">
    <property type="entry name" value="HTH_MARR"/>
    <property type="match status" value="1"/>
</dbReference>
<gene>
    <name evidence="2" type="ORF">C8E83_2758</name>
</gene>
<dbReference type="PROSITE" id="PS50995">
    <property type="entry name" value="HTH_MARR_2"/>
    <property type="match status" value="1"/>
</dbReference>
<sequence>MTTHVKLEALGRAVKQAQWRHHRAMESRLTRIGTTLVQWDSLRAISERPGASAHELANATFMSDQAFGTLSKRLLAQDLIVRAPGAGRRVEHRLTRAGEKVLREGSEIAEAYFLETFADLDDDERDTLYDLLNRIGR</sequence>
<dbReference type="OrthoDB" id="8781857at2"/>
<dbReference type="GO" id="GO:0003677">
    <property type="term" value="F:DNA binding"/>
    <property type="evidence" value="ECO:0007669"/>
    <property type="project" value="UniProtKB-KW"/>
</dbReference>
<dbReference type="Pfam" id="PF12802">
    <property type="entry name" value="MarR_2"/>
    <property type="match status" value="1"/>
</dbReference>
<dbReference type="GO" id="GO:0003700">
    <property type="term" value="F:DNA-binding transcription factor activity"/>
    <property type="evidence" value="ECO:0007669"/>
    <property type="project" value="InterPro"/>
</dbReference>
<feature type="domain" description="HTH marR-type" evidence="1">
    <location>
        <begin position="7"/>
        <end position="137"/>
    </location>
</feature>
<proteinExistence type="predicted"/>
<reference evidence="2 3" key="1">
    <citation type="submission" date="2018-10" db="EMBL/GenBank/DDBJ databases">
        <title>Sequencing the genomes of 1000 actinobacteria strains.</title>
        <authorList>
            <person name="Klenk H.-P."/>
        </authorList>
    </citation>
    <scope>NUCLEOTIDE SEQUENCE [LARGE SCALE GENOMIC DNA]</scope>
    <source>
        <strain evidence="2 3">DSM 17894</strain>
    </source>
</reference>
<protein>
    <submittedName>
        <fullName evidence="2">DNA-binding MarR family transcriptional regulator</fullName>
    </submittedName>
</protein>
<dbReference type="Gene3D" id="1.10.10.10">
    <property type="entry name" value="Winged helix-like DNA-binding domain superfamily/Winged helix DNA-binding domain"/>
    <property type="match status" value="1"/>
</dbReference>
<dbReference type="GO" id="GO:0006950">
    <property type="term" value="P:response to stress"/>
    <property type="evidence" value="ECO:0007669"/>
    <property type="project" value="TreeGrafter"/>
</dbReference>